<proteinExistence type="inferred from homology"/>
<keyword evidence="7" id="KW-0235">DNA replication</keyword>
<dbReference type="CDD" id="cd00840">
    <property type="entry name" value="MPP_Mre11_N"/>
    <property type="match status" value="1"/>
</dbReference>
<dbReference type="SUPFAM" id="SSF56300">
    <property type="entry name" value="Metallo-dependent phosphatases"/>
    <property type="match status" value="1"/>
</dbReference>
<gene>
    <name evidence="7 10" type="primary">sbcD</name>
    <name evidence="10" type="ORF">OIK42_14240</name>
</gene>
<protein>
    <recommendedName>
        <fullName evidence="3 7">Nuclease SbcCD subunit D</fullName>
    </recommendedName>
</protein>
<comment type="subunit">
    <text evidence="2 7">Heterodimer of SbcC and SbcD.</text>
</comment>
<dbReference type="PANTHER" id="PTHR30337">
    <property type="entry name" value="COMPONENT OF ATP-DEPENDENT DSDNA EXONUCLEASE"/>
    <property type="match status" value="1"/>
</dbReference>
<dbReference type="Pfam" id="PF12320">
    <property type="entry name" value="SbcD_C"/>
    <property type="match status" value="1"/>
</dbReference>
<dbReference type="Gene3D" id="3.30.160.720">
    <property type="match status" value="1"/>
</dbReference>
<dbReference type="Pfam" id="PF00149">
    <property type="entry name" value="Metallophos"/>
    <property type="match status" value="1"/>
</dbReference>
<dbReference type="Gene3D" id="3.60.21.10">
    <property type="match status" value="1"/>
</dbReference>
<dbReference type="NCBIfam" id="NF008206">
    <property type="entry name" value="PRK10966.1"/>
    <property type="match status" value="1"/>
</dbReference>
<comment type="caution">
    <text evidence="10">The sequence shown here is derived from an EMBL/GenBank/DDBJ whole genome shotgun (WGS) entry which is preliminary data.</text>
</comment>
<evidence type="ECO:0000256" key="3">
    <source>
        <dbReference type="ARBA" id="ARBA00013365"/>
    </source>
</evidence>
<evidence type="ECO:0000256" key="7">
    <source>
        <dbReference type="RuleBase" id="RU363069"/>
    </source>
</evidence>
<dbReference type="InterPro" id="IPR050535">
    <property type="entry name" value="DNA_Repair-Maintenance_Comp"/>
</dbReference>
<dbReference type="InterPro" id="IPR026843">
    <property type="entry name" value="SbcD_C"/>
</dbReference>
<keyword evidence="7" id="KW-0255">Endonuclease</keyword>
<keyword evidence="7" id="KW-0233">DNA recombination</keyword>
<reference evidence="10 11" key="1">
    <citation type="submission" date="2022-10" db="EMBL/GenBank/DDBJ databases">
        <title>Alteromonas sp. chi3 Genome sequencing.</title>
        <authorList>
            <person name="Park S."/>
        </authorList>
    </citation>
    <scope>NUCLEOTIDE SEQUENCE [LARGE SCALE GENOMIC DNA]</scope>
    <source>
        <strain evidence="11">chi3</strain>
    </source>
</reference>
<keyword evidence="6 7" id="KW-0269">Exonuclease</keyword>
<dbReference type="InterPro" id="IPR004593">
    <property type="entry name" value="SbcD"/>
</dbReference>
<dbReference type="NCBIfam" id="TIGR00619">
    <property type="entry name" value="sbcd"/>
    <property type="match status" value="1"/>
</dbReference>
<evidence type="ECO:0000256" key="6">
    <source>
        <dbReference type="ARBA" id="ARBA00022839"/>
    </source>
</evidence>
<accession>A0ABT5L4F3</accession>
<evidence type="ECO:0000256" key="1">
    <source>
        <dbReference type="ARBA" id="ARBA00010555"/>
    </source>
</evidence>
<comment type="function">
    <text evidence="7">SbcCD cleaves DNA hairpin structures. These structures can inhibit DNA replication and are intermediates in certain DNA recombination reactions. The complex acts as a 3'-&gt;5' double strand exonuclease that can open hairpins. It also has a 5' single-strand endonuclease activity.</text>
</comment>
<evidence type="ECO:0000259" key="8">
    <source>
        <dbReference type="Pfam" id="PF00149"/>
    </source>
</evidence>
<dbReference type="PANTHER" id="PTHR30337:SF0">
    <property type="entry name" value="NUCLEASE SBCCD SUBUNIT D"/>
    <property type="match status" value="1"/>
</dbReference>
<dbReference type="InterPro" id="IPR029052">
    <property type="entry name" value="Metallo-depent_PP-like"/>
</dbReference>
<dbReference type="RefSeq" id="WP_273641695.1">
    <property type="nucleotide sequence ID" value="NZ_JAQQXP010000002.1"/>
</dbReference>
<evidence type="ECO:0000313" key="11">
    <source>
        <dbReference type="Proteomes" id="UP001218788"/>
    </source>
</evidence>
<dbReference type="EMBL" id="JAQQXP010000002">
    <property type="protein sequence ID" value="MDC8831914.1"/>
    <property type="molecule type" value="Genomic_DNA"/>
</dbReference>
<evidence type="ECO:0000256" key="5">
    <source>
        <dbReference type="ARBA" id="ARBA00022801"/>
    </source>
</evidence>
<comment type="similarity">
    <text evidence="1 7">Belongs to the SbcD family.</text>
</comment>
<keyword evidence="5 7" id="KW-0378">Hydrolase</keyword>
<dbReference type="GO" id="GO:0004527">
    <property type="term" value="F:exonuclease activity"/>
    <property type="evidence" value="ECO:0007669"/>
    <property type="project" value="UniProtKB-KW"/>
</dbReference>
<evidence type="ECO:0000313" key="10">
    <source>
        <dbReference type="EMBL" id="MDC8831914.1"/>
    </source>
</evidence>
<keyword evidence="4 7" id="KW-0540">Nuclease</keyword>
<dbReference type="Proteomes" id="UP001218788">
    <property type="component" value="Unassembled WGS sequence"/>
</dbReference>
<feature type="domain" description="Nuclease SbcCD subunit D C-terminal" evidence="9">
    <location>
        <begin position="281"/>
        <end position="378"/>
    </location>
</feature>
<keyword evidence="11" id="KW-1185">Reference proteome</keyword>
<evidence type="ECO:0000259" key="9">
    <source>
        <dbReference type="Pfam" id="PF12320"/>
    </source>
</evidence>
<evidence type="ECO:0000256" key="2">
    <source>
        <dbReference type="ARBA" id="ARBA00011322"/>
    </source>
</evidence>
<name>A0ABT5L4F3_9ALTE</name>
<feature type="domain" description="Calcineurin-like phosphoesterase" evidence="8">
    <location>
        <begin position="1"/>
        <end position="232"/>
    </location>
</feature>
<organism evidence="10 11">
    <name type="scientific">Alteromonas gilva</name>
    <dbReference type="NCBI Taxonomy" id="2987522"/>
    <lineage>
        <taxon>Bacteria</taxon>
        <taxon>Pseudomonadati</taxon>
        <taxon>Pseudomonadota</taxon>
        <taxon>Gammaproteobacteria</taxon>
        <taxon>Alteromonadales</taxon>
        <taxon>Alteromonadaceae</taxon>
        <taxon>Alteromonas/Salinimonas group</taxon>
        <taxon>Alteromonas</taxon>
    </lineage>
</organism>
<dbReference type="InterPro" id="IPR004843">
    <property type="entry name" value="Calcineurin-like_PHP"/>
</dbReference>
<sequence>MKILHTSDWHLGQSFFTQSRKYEHQCFIQWLLALVEKERIDAVIIAGDVFDTGTPPSYAREMYNQFVVDMQALGCALVVLGGNHDSVSMLNESRQLLAQLNTTVVASTGLNQDEQVFALRDRSGKVGAILCAVPYIRPRDVLQSQAGDSGTEKRQALGEAIKQHYASLYALAVAKRDAAGGNLPIIATGHLTALGVSQSDSVRDIYIGTLEGFAADGFPPADYIALGHIHRPQKVAKSEHIRYSGSPIPLSFDELSTAKQVVLVTFANGRVESVTPTEVSRFQPLATIRGDLGDIERGIAALNAAQYERPVWLCLEVDTQDYLSDLQQRVQAITEGLNVEVLQLRRVRNKQRQLLSQQQKETLAELSPTEVFEKRLSMESFDTDEDKARAQRITERFAGILSDVLHQEGEA</sequence>
<evidence type="ECO:0000256" key="4">
    <source>
        <dbReference type="ARBA" id="ARBA00022722"/>
    </source>
</evidence>
<dbReference type="InterPro" id="IPR041796">
    <property type="entry name" value="Mre11_N"/>
</dbReference>